<dbReference type="RefSeq" id="WP_145853403.1">
    <property type="nucleotide sequence ID" value="NZ_RPFW01000002.1"/>
</dbReference>
<keyword evidence="3" id="KW-0812">Transmembrane</keyword>
<feature type="transmembrane region" description="Helical" evidence="3">
    <location>
        <begin position="7"/>
        <end position="27"/>
    </location>
</feature>
<dbReference type="InterPro" id="IPR000206">
    <property type="entry name" value="Ribosomal_bL12"/>
</dbReference>
<proteinExistence type="predicted"/>
<dbReference type="GO" id="GO:1990904">
    <property type="term" value="C:ribonucleoprotein complex"/>
    <property type="evidence" value="ECO:0007669"/>
    <property type="project" value="UniProtKB-KW"/>
</dbReference>
<evidence type="ECO:0000256" key="1">
    <source>
        <dbReference type="ARBA" id="ARBA00022980"/>
    </source>
</evidence>
<keyword evidence="1 5" id="KW-0689">Ribosomal protein</keyword>
<gene>
    <name evidence="5" type="ORF">EAS64_14510</name>
</gene>
<dbReference type="GO" id="GO:0003729">
    <property type="term" value="F:mRNA binding"/>
    <property type="evidence" value="ECO:0007669"/>
    <property type="project" value="TreeGrafter"/>
</dbReference>
<dbReference type="GO" id="GO:0005840">
    <property type="term" value="C:ribosome"/>
    <property type="evidence" value="ECO:0007669"/>
    <property type="project" value="UniProtKB-KW"/>
</dbReference>
<dbReference type="SUPFAM" id="SSF54736">
    <property type="entry name" value="ClpS-like"/>
    <property type="match status" value="1"/>
</dbReference>
<keyword evidence="6" id="KW-1185">Reference proteome</keyword>
<dbReference type="EMBL" id="RPFW01000002">
    <property type="protein sequence ID" value="TVZ05702.1"/>
    <property type="molecule type" value="Genomic_DNA"/>
</dbReference>
<feature type="domain" description="Large ribosomal subunit protein bL12 C-terminal" evidence="4">
    <location>
        <begin position="237"/>
        <end position="300"/>
    </location>
</feature>
<comment type="caution">
    <text evidence="5">The sequence shown here is derived from an EMBL/GenBank/DDBJ whole genome shotgun (WGS) entry which is preliminary data.</text>
</comment>
<sequence length="318" mass="33768">MKRRRWTVALRVAAWVSVVILAPAIMVNIPLPFLVPALIAAAATAGVWRVRRDGEQVGAVLLRKLRRARERVDSPAKLRAETPLVVGGAAAFSFPAAILGLVATQSFGAKGIHLPPVADASWTLWFTGVAVAGTVIALDCLLGLGTCVRAVARDAFGSGLFAVTVALATLSPLMVFWRVESRPAWLAVTAAQFIWLFAGFLLGGIVSGRRKRQLSPPPSPRSPDEWLAEFGIEANHDVALVSPGVRQILVIKAVRTLTGMGLTEAKDLIDTAPGLVMTRVTSGQAERAREVLESLGATVIVTTTPRHGLTRELSTAGL</sequence>
<reference evidence="5 6" key="1">
    <citation type="submission" date="2018-11" db="EMBL/GenBank/DDBJ databases">
        <title>Trebonia kvetii gen.nov., sp.nov., a novel acidophilic actinobacterium, and proposal of the new actinobacterial family Treboniaceae fam. nov.</title>
        <authorList>
            <person name="Rapoport D."/>
            <person name="Sagova-Mareckova M."/>
            <person name="Sedlacek I."/>
            <person name="Provaznik J."/>
            <person name="Kralova S."/>
            <person name="Pavlinic D."/>
            <person name="Benes V."/>
            <person name="Kopecky J."/>
        </authorList>
    </citation>
    <scope>NUCLEOTIDE SEQUENCE [LARGE SCALE GENOMIC DNA]</scope>
    <source>
        <strain evidence="5 6">15Tr583</strain>
    </source>
</reference>
<name>A0A6P2C2R6_9ACTN</name>
<evidence type="ECO:0000256" key="2">
    <source>
        <dbReference type="ARBA" id="ARBA00023274"/>
    </source>
</evidence>
<dbReference type="Pfam" id="PF00542">
    <property type="entry name" value="Ribosomal_L12"/>
    <property type="match status" value="1"/>
</dbReference>
<keyword evidence="3" id="KW-0472">Membrane</keyword>
<dbReference type="Proteomes" id="UP000460272">
    <property type="component" value="Unassembled WGS sequence"/>
</dbReference>
<dbReference type="PANTHER" id="PTHR45987:SF4">
    <property type="entry name" value="LARGE RIBOSOMAL SUBUNIT PROTEIN BL12M"/>
    <property type="match status" value="1"/>
</dbReference>
<evidence type="ECO:0000259" key="4">
    <source>
        <dbReference type="Pfam" id="PF00542"/>
    </source>
</evidence>
<feature type="transmembrane region" description="Helical" evidence="3">
    <location>
        <begin position="156"/>
        <end position="177"/>
    </location>
</feature>
<keyword evidence="3" id="KW-1133">Transmembrane helix</keyword>
<dbReference type="InterPro" id="IPR014719">
    <property type="entry name" value="Ribosomal_bL12_C/ClpS-like"/>
</dbReference>
<feature type="transmembrane region" description="Helical" evidence="3">
    <location>
        <begin position="33"/>
        <end position="50"/>
    </location>
</feature>
<feature type="transmembrane region" description="Helical" evidence="3">
    <location>
        <begin position="183"/>
        <end position="206"/>
    </location>
</feature>
<dbReference type="AlphaFoldDB" id="A0A6P2C2R6"/>
<dbReference type="InterPro" id="IPR013823">
    <property type="entry name" value="Ribosomal_bL12_C"/>
</dbReference>
<dbReference type="OrthoDB" id="3872576at2"/>
<dbReference type="Gene3D" id="3.30.1390.10">
    <property type="match status" value="1"/>
</dbReference>
<feature type="transmembrane region" description="Helical" evidence="3">
    <location>
        <begin position="84"/>
        <end position="102"/>
    </location>
</feature>
<accession>A0A6P2C2R6</accession>
<keyword evidence="2" id="KW-0687">Ribonucleoprotein</keyword>
<dbReference type="GO" id="GO:0006412">
    <property type="term" value="P:translation"/>
    <property type="evidence" value="ECO:0007669"/>
    <property type="project" value="InterPro"/>
</dbReference>
<evidence type="ECO:0000256" key="3">
    <source>
        <dbReference type="SAM" id="Phobius"/>
    </source>
</evidence>
<evidence type="ECO:0000313" key="6">
    <source>
        <dbReference type="Proteomes" id="UP000460272"/>
    </source>
</evidence>
<dbReference type="GO" id="GO:0003735">
    <property type="term" value="F:structural constituent of ribosome"/>
    <property type="evidence" value="ECO:0007669"/>
    <property type="project" value="InterPro"/>
</dbReference>
<organism evidence="5 6">
    <name type="scientific">Trebonia kvetii</name>
    <dbReference type="NCBI Taxonomy" id="2480626"/>
    <lineage>
        <taxon>Bacteria</taxon>
        <taxon>Bacillati</taxon>
        <taxon>Actinomycetota</taxon>
        <taxon>Actinomycetes</taxon>
        <taxon>Streptosporangiales</taxon>
        <taxon>Treboniaceae</taxon>
        <taxon>Trebonia</taxon>
    </lineage>
</organism>
<feature type="transmembrane region" description="Helical" evidence="3">
    <location>
        <begin position="122"/>
        <end position="144"/>
    </location>
</feature>
<protein>
    <submittedName>
        <fullName evidence="5">Ribosomal protein L7/L12</fullName>
    </submittedName>
</protein>
<dbReference type="PANTHER" id="PTHR45987">
    <property type="entry name" value="39S RIBOSOMAL PROTEIN L12"/>
    <property type="match status" value="1"/>
</dbReference>
<evidence type="ECO:0000313" key="5">
    <source>
        <dbReference type="EMBL" id="TVZ05702.1"/>
    </source>
</evidence>